<evidence type="ECO:0000256" key="2">
    <source>
        <dbReference type="SAM" id="MobiDB-lite"/>
    </source>
</evidence>
<feature type="domain" description="Fe2OG dioxygenase" evidence="3">
    <location>
        <begin position="127"/>
        <end position="240"/>
    </location>
</feature>
<evidence type="ECO:0000256" key="1">
    <source>
        <dbReference type="RuleBase" id="RU003682"/>
    </source>
</evidence>
<dbReference type="EMBL" id="LSRX01000078">
    <property type="protein sequence ID" value="OLQ10434.1"/>
    <property type="molecule type" value="Genomic_DNA"/>
</dbReference>
<evidence type="ECO:0000313" key="4">
    <source>
        <dbReference type="EMBL" id="OLQ10434.1"/>
    </source>
</evidence>
<protein>
    <submittedName>
        <fullName evidence="4">Putative PKHD-type hydroxylase</fullName>
    </submittedName>
</protein>
<dbReference type="Proteomes" id="UP000186817">
    <property type="component" value="Unassembled WGS sequence"/>
</dbReference>
<dbReference type="GO" id="GO:0046872">
    <property type="term" value="F:metal ion binding"/>
    <property type="evidence" value="ECO:0007669"/>
    <property type="project" value="UniProtKB-KW"/>
</dbReference>
<name>A0A1Q9ESP9_SYMMI</name>
<gene>
    <name evidence="4" type="ORF">AK812_SmicGene5852</name>
</gene>
<keyword evidence="1" id="KW-0560">Oxidoreductase</keyword>
<sequence>MGNRTPRYQLKDAELTAIPVDAVISAQLGRALAEEDWKAAIRSLAKAHLDDAFSLPLLDPGFCSRIQQEVASFRSFSESSGHVSPGLLLGSRWYLNTISDRFQSMFDGLLKEVLRRVDEALFPEEHRIAYQQVYCINYEEGRDSGLKAHTDDSDLTINVFLGSPAGYEGAELLLLSPAPEDTACGTPRLEPGIYKGSSLSYRHEEVGTALLHPGDRWHAVEKLQSGSRWNLLIMALRNDAAWKRTFYEEEARHLSAKAVSYGEQRRESPGDSYTPTPAVPSCEMGAEVPFAPETWDALESLQGSLEIAKQDPPMRHIDIEGQRAREGPRERQREELGSGGSHRRKAKAKATPRYTGENIVMQLLELPVLQQLATCGVDGNVDG</sequence>
<organism evidence="4 5">
    <name type="scientific">Symbiodinium microadriaticum</name>
    <name type="common">Dinoflagellate</name>
    <name type="synonym">Zooxanthella microadriatica</name>
    <dbReference type="NCBI Taxonomy" id="2951"/>
    <lineage>
        <taxon>Eukaryota</taxon>
        <taxon>Sar</taxon>
        <taxon>Alveolata</taxon>
        <taxon>Dinophyceae</taxon>
        <taxon>Suessiales</taxon>
        <taxon>Symbiodiniaceae</taxon>
        <taxon>Symbiodinium</taxon>
    </lineage>
</organism>
<feature type="region of interest" description="Disordered" evidence="2">
    <location>
        <begin position="258"/>
        <end position="284"/>
    </location>
</feature>
<dbReference type="OMA" id="RWHAVEK"/>
<dbReference type="InterPro" id="IPR005123">
    <property type="entry name" value="Oxoglu/Fe-dep_dioxygenase_dom"/>
</dbReference>
<feature type="compositionally biased region" description="Basic residues" evidence="2">
    <location>
        <begin position="341"/>
        <end position="350"/>
    </location>
</feature>
<proteinExistence type="inferred from homology"/>
<keyword evidence="5" id="KW-1185">Reference proteome</keyword>
<dbReference type="PROSITE" id="PS51471">
    <property type="entry name" value="FE2OG_OXY"/>
    <property type="match status" value="1"/>
</dbReference>
<dbReference type="GO" id="GO:0016491">
    <property type="term" value="F:oxidoreductase activity"/>
    <property type="evidence" value="ECO:0007669"/>
    <property type="project" value="UniProtKB-KW"/>
</dbReference>
<keyword evidence="1" id="KW-0408">Iron</keyword>
<keyword evidence="1" id="KW-0479">Metal-binding</keyword>
<dbReference type="AlphaFoldDB" id="A0A1Q9ESP9"/>
<comment type="similarity">
    <text evidence="1">Belongs to the iron/ascorbate-dependent oxidoreductase family.</text>
</comment>
<accession>A0A1Q9ESP9</accession>
<evidence type="ECO:0000259" key="3">
    <source>
        <dbReference type="PROSITE" id="PS51471"/>
    </source>
</evidence>
<dbReference type="OrthoDB" id="427539at2759"/>
<comment type="caution">
    <text evidence="4">The sequence shown here is derived from an EMBL/GenBank/DDBJ whole genome shotgun (WGS) entry which is preliminary data.</text>
</comment>
<dbReference type="Gene3D" id="2.60.120.620">
    <property type="entry name" value="q2cbj1_9rhob like domain"/>
    <property type="match status" value="1"/>
</dbReference>
<reference evidence="4 5" key="1">
    <citation type="submission" date="2016-02" db="EMBL/GenBank/DDBJ databases">
        <title>Genome analysis of coral dinoflagellate symbionts highlights evolutionary adaptations to a symbiotic lifestyle.</title>
        <authorList>
            <person name="Aranda M."/>
            <person name="Li Y."/>
            <person name="Liew Y.J."/>
            <person name="Baumgarten S."/>
            <person name="Simakov O."/>
            <person name="Wilson M."/>
            <person name="Piel J."/>
            <person name="Ashoor H."/>
            <person name="Bougouffa S."/>
            <person name="Bajic V.B."/>
            <person name="Ryu T."/>
            <person name="Ravasi T."/>
            <person name="Bayer T."/>
            <person name="Micklem G."/>
            <person name="Kim H."/>
            <person name="Bhak J."/>
            <person name="Lajeunesse T.C."/>
            <person name="Voolstra C.R."/>
        </authorList>
    </citation>
    <scope>NUCLEOTIDE SEQUENCE [LARGE SCALE GENOMIC DNA]</scope>
    <source>
        <strain evidence="4 5">CCMP2467</strain>
    </source>
</reference>
<feature type="compositionally biased region" description="Basic and acidic residues" evidence="2">
    <location>
        <begin position="308"/>
        <end position="336"/>
    </location>
</feature>
<evidence type="ECO:0000313" key="5">
    <source>
        <dbReference type="Proteomes" id="UP000186817"/>
    </source>
</evidence>
<feature type="region of interest" description="Disordered" evidence="2">
    <location>
        <begin position="308"/>
        <end position="352"/>
    </location>
</feature>